<sequence length="95" mass="9686">DGAGGGDRRRPRRGPRAAAGRRGARLVPRSERHGVRSEPAPLAAADVRGAGVGRRPAGLGRVGRARAGGLRTLPGRDRGADVEAASLDPRAPASL</sequence>
<organism evidence="2">
    <name type="scientific">uncultured Frankineae bacterium</name>
    <dbReference type="NCBI Taxonomy" id="437475"/>
    <lineage>
        <taxon>Bacteria</taxon>
        <taxon>Bacillati</taxon>
        <taxon>Actinomycetota</taxon>
        <taxon>Actinomycetes</taxon>
        <taxon>Frankiales</taxon>
        <taxon>environmental samples</taxon>
    </lineage>
</organism>
<protein>
    <submittedName>
        <fullName evidence="2">Uncharacterized protein</fullName>
    </submittedName>
</protein>
<feature type="non-terminal residue" evidence="2">
    <location>
        <position position="95"/>
    </location>
</feature>
<accession>A0A6J4KT29</accession>
<dbReference type="EMBL" id="CADCUE010000022">
    <property type="protein sequence ID" value="CAA9312681.1"/>
    <property type="molecule type" value="Genomic_DNA"/>
</dbReference>
<proteinExistence type="predicted"/>
<name>A0A6J4KT29_9ACTN</name>
<feature type="compositionally biased region" description="Low complexity" evidence="1">
    <location>
        <begin position="42"/>
        <end position="59"/>
    </location>
</feature>
<feature type="non-terminal residue" evidence="2">
    <location>
        <position position="1"/>
    </location>
</feature>
<evidence type="ECO:0000313" key="2">
    <source>
        <dbReference type="EMBL" id="CAA9312681.1"/>
    </source>
</evidence>
<feature type="region of interest" description="Disordered" evidence="1">
    <location>
        <begin position="1"/>
        <end position="95"/>
    </location>
</feature>
<gene>
    <name evidence="2" type="ORF">AVDCRST_MAG16-288</name>
</gene>
<evidence type="ECO:0000256" key="1">
    <source>
        <dbReference type="SAM" id="MobiDB-lite"/>
    </source>
</evidence>
<reference evidence="2" key="1">
    <citation type="submission" date="2020-02" db="EMBL/GenBank/DDBJ databases">
        <authorList>
            <person name="Meier V. D."/>
        </authorList>
    </citation>
    <scope>NUCLEOTIDE SEQUENCE</scope>
    <source>
        <strain evidence="2">AVDCRST_MAG16</strain>
    </source>
</reference>
<dbReference type="AlphaFoldDB" id="A0A6J4KT29"/>